<dbReference type="InParanoid" id="C7ZMX0"/>
<name>C7ZMX0_FUSV7</name>
<gene>
    <name evidence="2" type="ORF">NECHADRAFT_77164</name>
</gene>
<reference evidence="2 3" key="1">
    <citation type="journal article" date="2009" name="PLoS Genet.">
        <title>The genome of Nectria haematococca: contribution of supernumerary chromosomes to gene expansion.</title>
        <authorList>
            <person name="Coleman J.J."/>
            <person name="Rounsley S.D."/>
            <person name="Rodriguez-Carres M."/>
            <person name="Kuo A."/>
            <person name="Wasmann C.C."/>
            <person name="Grimwood J."/>
            <person name="Schmutz J."/>
            <person name="Taga M."/>
            <person name="White G.J."/>
            <person name="Zhou S."/>
            <person name="Schwartz D.C."/>
            <person name="Freitag M."/>
            <person name="Ma L.J."/>
            <person name="Danchin E.G."/>
            <person name="Henrissat B."/>
            <person name="Coutinho P.M."/>
            <person name="Nelson D.R."/>
            <person name="Straney D."/>
            <person name="Napoli C.A."/>
            <person name="Barker B.M."/>
            <person name="Gribskov M."/>
            <person name="Rep M."/>
            <person name="Kroken S."/>
            <person name="Molnar I."/>
            <person name="Rensing C."/>
            <person name="Kennell J.C."/>
            <person name="Zamora J."/>
            <person name="Farman M.L."/>
            <person name="Selker E.U."/>
            <person name="Salamov A."/>
            <person name="Shapiro H."/>
            <person name="Pangilinan J."/>
            <person name="Lindquist E."/>
            <person name="Lamers C."/>
            <person name="Grigoriev I.V."/>
            <person name="Geiser D.M."/>
            <person name="Covert S.F."/>
            <person name="Temporini E."/>
            <person name="Vanetten H.D."/>
        </authorList>
    </citation>
    <scope>NUCLEOTIDE SEQUENCE [LARGE SCALE GENOMIC DNA]</scope>
    <source>
        <strain evidence="3">ATCC MYA-4622 / CBS 123669 / FGSC 9596 / NRRL 45880 / 77-13-4</strain>
    </source>
</reference>
<dbReference type="Gene3D" id="3.50.50.60">
    <property type="entry name" value="FAD/NAD(P)-binding domain"/>
    <property type="match status" value="1"/>
</dbReference>
<dbReference type="PANTHER" id="PTHR13847:SF213">
    <property type="entry name" value="DEPENDENT OXIDOREDUCTASE, PUTATIVE-RELATED"/>
    <property type="match status" value="1"/>
</dbReference>
<dbReference type="Pfam" id="PF01266">
    <property type="entry name" value="DAO"/>
    <property type="match status" value="1"/>
</dbReference>
<evidence type="ECO:0000259" key="1">
    <source>
        <dbReference type="Pfam" id="PF01266"/>
    </source>
</evidence>
<dbReference type="eggNOG" id="ENOG502QRBS">
    <property type="taxonomic scope" value="Eukaryota"/>
</dbReference>
<keyword evidence="3" id="KW-1185">Reference proteome</keyword>
<dbReference type="GO" id="GO:0005737">
    <property type="term" value="C:cytoplasm"/>
    <property type="evidence" value="ECO:0007669"/>
    <property type="project" value="TreeGrafter"/>
</dbReference>
<protein>
    <recommendedName>
        <fullName evidence="1">FAD dependent oxidoreductase domain-containing protein</fullName>
    </recommendedName>
</protein>
<dbReference type="GeneID" id="9678783"/>
<dbReference type="VEuPathDB" id="FungiDB:NECHADRAFT_77164"/>
<dbReference type="AlphaFoldDB" id="C7ZMX0"/>
<dbReference type="KEGG" id="nhe:NECHADRAFT_77164"/>
<dbReference type="STRING" id="660122.C7ZMX0"/>
<dbReference type="Gene3D" id="3.30.9.10">
    <property type="entry name" value="D-Amino Acid Oxidase, subunit A, domain 2"/>
    <property type="match status" value="1"/>
</dbReference>
<evidence type="ECO:0000313" key="3">
    <source>
        <dbReference type="Proteomes" id="UP000005206"/>
    </source>
</evidence>
<dbReference type="OrthoDB" id="429143at2759"/>
<dbReference type="SUPFAM" id="SSF51905">
    <property type="entry name" value="FAD/NAD(P)-binding domain"/>
    <property type="match status" value="1"/>
</dbReference>
<dbReference type="Proteomes" id="UP000005206">
    <property type="component" value="Chromosome 3"/>
</dbReference>
<sequence>MTEDFTQLVKEYMTRDPGLPRQNPTSSYWQHVPHPLANTQSGTLRKTADIAVIGSGITGASVAKTLLENNPSSKIIVFEARSLCSGATGRNGGQLATNAGEIYAKYKAHFGSEMAGRIAAFSFKTCDRMKEVIAEYAPEESEYRDVTKVRTFLDEASFAAMKDSIKQMEEDHPDLGGIYNMIDSETVLKNHGVHGSVGGLTLPAGVMWPYRVITKVFENLLAKYPGRLSIETNTPVTCIDYTDDTYLVSTPRGKTRVGQVVHCTNGYASHLLPRLRGLLFPLRGTMTVQDLGPNVPNNGAKDSYGFHYEPFYDEKTETVADGLWYLTQNAKTGYYFIGGEKSSIDDSLTGDDTAFSDFCVDHLKTILPKFFNYTDVNADPLVSAWSGIMGFTADRAPYVGGLSTEVTGRSGNGEWIVGGFNGYGMPYCWLAGEALASMVLGQSVGDWFPQAFLINEERLSPQRITKVATEMASLR</sequence>
<accession>C7ZMX0</accession>
<evidence type="ECO:0000313" key="2">
    <source>
        <dbReference type="EMBL" id="EEU34655.1"/>
    </source>
</evidence>
<organism evidence="2 3">
    <name type="scientific">Fusarium vanettenii (strain ATCC MYA-4622 / CBS 123669 / FGSC 9596 / NRRL 45880 / 77-13-4)</name>
    <name type="common">Fusarium solani subsp. pisi</name>
    <dbReference type="NCBI Taxonomy" id="660122"/>
    <lineage>
        <taxon>Eukaryota</taxon>
        <taxon>Fungi</taxon>
        <taxon>Dikarya</taxon>
        <taxon>Ascomycota</taxon>
        <taxon>Pezizomycotina</taxon>
        <taxon>Sordariomycetes</taxon>
        <taxon>Hypocreomycetidae</taxon>
        <taxon>Hypocreales</taxon>
        <taxon>Nectriaceae</taxon>
        <taxon>Fusarium</taxon>
        <taxon>Fusarium solani species complex</taxon>
        <taxon>Fusarium vanettenii</taxon>
    </lineage>
</organism>
<dbReference type="HOGENOM" id="CLU_022730_2_1_1"/>
<dbReference type="InterPro" id="IPR036188">
    <property type="entry name" value="FAD/NAD-bd_sf"/>
</dbReference>
<dbReference type="EMBL" id="GG698959">
    <property type="protein sequence ID" value="EEU34655.1"/>
    <property type="molecule type" value="Genomic_DNA"/>
</dbReference>
<dbReference type="RefSeq" id="XP_003040368.1">
    <property type="nucleotide sequence ID" value="XM_003040322.1"/>
</dbReference>
<dbReference type="InterPro" id="IPR006076">
    <property type="entry name" value="FAD-dep_OxRdtase"/>
</dbReference>
<feature type="domain" description="FAD dependent oxidoreductase" evidence="1">
    <location>
        <begin position="49"/>
        <end position="437"/>
    </location>
</feature>
<proteinExistence type="predicted"/>
<dbReference type="OMA" id="SYWQHIP"/>
<dbReference type="PANTHER" id="PTHR13847">
    <property type="entry name" value="SARCOSINE DEHYDROGENASE-RELATED"/>
    <property type="match status" value="1"/>
</dbReference>